<evidence type="ECO:0000313" key="2">
    <source>
        <dbReference type="Proteomes" id="UP000220480"/>
    </source>
</evidence>
<dbReference type="SUPFAM" id="SSF53756">
    <property type="entry name" value="UDP-Glycosyltransferase/glycogen phosphorylase"/>
    <property type="match status" value="1"/>
</dbReference>
<evidence type="ECO:0000313" key="1">
    <source>
        <dbReference type="EMBL" id="PDX85247.1"/>
    </source>
</evidence>
<proteinExistence type="predicted"/>
<comment type="caution">
    <text evidence="1">The sequence shown here is derived from an EMBL/GenBank/DDBJ whole genome shotgun (WGS) entry which is preliminary data.</text>
</comment>
<dbReference type="Gene3D" id="3.40.50.2000">
    <property type="entry name" value="Glycogen Phosphorylase B"/>
    <property type="match status" value="2"/>
</dbReference>
<dbReference type="AlphaFoldDB" id="A0A2A7B1F7"/>
<dbReference type="EMBL" id="NMTZ01000002">
    <property type="protein sequence ID" value="PDX85247.1"/>
    <property type="molecule type" value="Genomic_DNA"/>
</dbReference>
<organism evidence="1 2">
    <name type="scientific">Faecalibacterium prausnitzii</name>
    <dbReference type="NCBI Taxonomy" id="853"/>
    <lineage>
        <taxon>Bacteria</taxon>
        <taxon>Bacillati</taxon>
        <taxon>Bacillota</taxon>
        <taxon>Clostridia</taxon>
        <taxon>Eubacteriales</taxon>
        <taxon>Oscillospiraceae</taxon>
        <taxon>Faecalibacterium</taxon>
    </lineage>
</organism>
<dbReference type="PANTHER" id="PTHR12526">
    <property type="entry name" value="GLYCOSYLTRANSFERASE"/>
    <property type="match status" value="1"/>
</dbReference>
<accession>A0A2A7B1F7</accession>
<reference evidence="1 2" key="1">
    <citation type="journal article" date="2017" name="Front. Microbiol.">
        <title>New Insights into the Diversity of the Genus Faecalibacterium.</title>
        <authorList>
            <person name="Benevides L."/>
            <person name="Burman S."/>
            <person name="Martin R."/>
            <person name="Robert V."/>
            <person name="Thomas M."/>
            <person name="Miquel S."/>
            <person name="Chain F."/>
            <person name="Sokol H."/>
            <person name="Bermudez-Humaran L.G."/>
            <person name="Morrison M."/>
            <person name="Langella P."/>
            <person name="Azevedo V.A."/>
            <person name="Chatel J.M."/>
            <person name="Soares S."/>
        </authorList>
    </citation>
    <scope>NUCLEOTIDE SEQUENCE [LARGE SCALE GENOMIC DNA]</scope>
    <source>
        <strain evidence="1 2">CNCM I 4644</strain>
    </source>
</reference>
<dbReference type="PANTHER" id="PTHR12526:SF630">
    <property type="entry name" value="GLYCOSYLTRANSFERASE"/>
    <property type="match status" value="1"/>
</dbReference>
<sequence>MKKVLWITPSILPSSGGQAMHSLGYIRALSKVCELKVVARATSLEIKLAESDNSVFQGLDVTLVNAYKHKSKFNKVRQPISKWISHNSGVMVPYTNIVNTIKDTVKNFEPDIVVIDYIGMYNYYTLMKKICPRARFIYISHNVEFKNFIDIKANKAKKSVASNYWIERRKKYEEKMICESDASLCISNSDIDIFESEFPNAKNLVFAKPLIRFNKIKAKNDLKKFDKKLLIVGSMDWYPNINGIEWFVENVFIPLVKRDPAYKLYLVGRKPDYRIKQLGENCKNIIVTGSVDSVDPYYKECDVSIIPVFEGTGAKIKVLESLGKGIPTVCSDFAAKDYLLNNREMLVVPQNAEAFERAINELEYRLETRMEIYDKMERYMDTYYDINPEIVKLFE</sequence>
<name>A0A2A7B1F7_9FIRM</name>
<dbReference type="Pfam" id="PF13692">
    <property type="entry name" value="Glyco_trans_1_4"/>
    <property type="match status" value="1"/>
</dbReference>
<gene>
    <name evidence="1" type="ORF">CGS59_01285</name>
</gene>
<evidence type="ECO:0008006" key="3">
    <source>
        <dbReference type="Google" id="ProtNLM"/>
    </source>
</evidence>
<protein>
    <recommendedName>
        <fullName evidence="3">Glycosyltransferase</fullName>
    </recommendedName>
</protein>
<dbReference type="CDD" id="cd03801">
    <property type="entry name" value="GT4_PimA-like"/>
    <property type="match status" value="1"/>
</dbReference>
<dbReference type="Proteomes" id="UP000220480">
    <property type="component" value="Unassembled WGS sequence"/>
</dbReference>
<dbReference type="RefSeq" id="WP_097778596.1">
    <property type="nucleotide sequence ID" value="NZ_NMTZ01000002.1"/>
</dbReference>